<keyword evidence="2" id="KW-1185">Reference proteome</keyword>
<sequence>MTCQWSGMRFVEKCFSFLFRKDLFRLLLLEYPADREQEKLKEPFSTLRKPVVETQRHWSWFLADWRMISGIDLVLHKISLLQLSF</sequence>
<dbReference type="AlphaFoldDB" id="A0A8S1HBV2"/>
<gene>
    <name evidence="1" type="ORF">CAUJ_LOCUS8686</name>
</gene>
<dbReference type="EMBL" id="CAJGYM010000030">
    <property type="protein sequence ID" value="CAD6192767.1"/>
    <property type="molecule type" value="Genomic_DNA"/>
</dbReference>
<name>A0A8S1HBV2_9PELO</name>
<organism evidence="1 2">
    <name type="scientific">Caenorhabditis auriculariae</name>
    <dbReference type="NCBI Taxonomy" id="2777116"/>
    <lineage>
        <taxon>Eukaryota</taxon>
        <taxon>Metazoa</taxon>
        <taxon>Ecdysozoa</taxon>
        <taxon>Nematoda</taxon>
        <taxon>Chromadorea</taxon>
        <taxon>Rhabditida</taxon>
        <taxon>Rhabditina</taxon>
        <taxon>Rhabditomorpha</taxon>
        <taxon>Rhabditoidea</taxon>
        <taxon>Rhabditidae</taxon>
        <taxon>Peloderinae</taxon>
        <taxon>Caenorhabditis</taxon>
    </lineage>
</organism>
<comment type="caution">
    <text evidence="1">The sequence shown here is derived from an EMBL/GenBank/DDBJ whole genome shotgun (WGS) entry which is preliminary data.</text>
</comment>
<dbReference type="Proteomes" id="UP000835052">
    <property type="component" value="Unassembled WGS sequence"/>
</dbReference>
<reference evidence="1" key="1">
    <citation type="submission" date="2020-10" db="EMBL/GenBank/DDBJ databases">
        <authorList>
            <person name="Kikuchi T."/>
        </authorList>
    </citation>
    <scope>NUCLEOTIDE SEQUENCE</scope>
    <source>
        <strain evidence="1">NKZ352</strain>
    </source>
</reference>
<proteinExistence type="predicted"/>
<accession>A0A8S1HBV2</accession>
<evidence type="ECO:0000313" key="1">
    <source>
        <dbReference type="EMBL" id="CAD6192767.1"/>
    </source>
</evidence>
<protein>
    <submittedName>
        <fullName evidence="1">Uncharacterized protein</fullName>
    </submittedName>
</protein>
<evidence type="ECO:0000313" key="2">
    <source>
        <dbReference type="Proteomes" id="UP000835052"/>
    </source>
</evidence>